<evidence type="ECO:0000313" key="14">
    <source>
        <dbReference type="EMBL" id="CAF2101505.1"/>
    </source>
</evidence>
<dbReference type="EMBL" id="CAJNOV010016673">
    <property type="protein sequence ID" value="CAF1594570.1"/>
    <property type="molecule type" value="Genomic_DNA"/>
</dbReference>
<evidence type="ECO:0000256" key="4">
    <source>
        <dbReference type="ARBA" id="ARBA00022846"/>
    </source>
</evidence>
<dbReference type="GO" id="GO:0060294">
    <property type="term" value="P:cilium movement involved in cell motility"/>
    <property type="evidence" value="ECO:0007669"/>
    <property type="project" value="InterPro"/>
</dbReference>
<evidence type="ECO:0000256" key="5">
    <source>
        <dbReference type="ARBA" id="ARBA00023069"/>
    </source>
</evidence>
<dbReference type="PANTHER" id="PTHR22069">
    <property type="entry name" value="MITOCHONDRIAL RIBOSOMAL PROTEIN S18"/>
    <property type="match status" value="1"/>
</dbReference>
<dbReference type="Proteomes" id="UP000681720">
    <property type="component" value="Unassembled WGS sequence"/>
</dbReference>
<dbReference type="EMBL" id="CAJOBG010030284">
    <property type="protein sequence ID" value="CAF4354704.1"/>
    <property type="molecule type" value="Genomic_DNA"/>
</dbReference>
<keyword evidence="7" id="KW-0966">Cell projection</keyword>
<keyword evidence="6" id="KW-0206">Cytoskeleton</keyword>
<dbReference type="Proteomes" id="UP000663855">
    <property type="component" value="Unassembled WGS sequence"/>
</dbReference>
<organism evidence="15 21">
    <name type="scientific">Rotaria magnacalcarata</name>
    <dbReference type="NCBI Taxonomy" id="392030"/>
    <lineage>
        <taxon>Eukaryota</taxon>
        <taxon>Metazoa</taxon>
        <taxon>Spiralia</taxon>
        <taxon>Gnathifera</taxon>
        <taxon>Rotifera</taxon>
        <taxon>Eurotatoria</taxon>
        <taxon>Bdelloidea</taxon>
        <taxon>Philodinida</taxon>
        <taxon>Philodinidae</taxon>
        <taxon>Rotaria</taxon>
    </lineage>
</organism>
<evidence type="ECO:0000313" key="19">
    <source>
        <dbReference type="EMBL" id="CAF5042698.1"/>
    </source>
</evidence>
<dbReference type="OrthoDB" id="10258956at2759"/>
<dbReference type="EMBL" id="CAJNOW010002019">
    <property type="protein sequence ID" value="CAF1338499.1"/>
    <property type="molecule type" value="Genomic_DNA"/>
</dbReference>
<evidence type="ECO:0000256" key="3">
    <source>
        <dbReference type="ARBA" id="ARBA00022794"/>
    </source>
</evidence>
<evidence type="ECO:0000256" key="1">
    <source>
        <dbReference type="ARBA" id="ARBA00004611"/>
    </source>
</evidence>
<evidence type="ECO:0000256" key="6">
    <source>
        <dbReference type="ARBA" id="ARBA00023212"/>
    </source>
</evidence>
<evidence type="ECO:0000256" key="2">
    <source>
        <dbReference type="ARBA" id="ARBA00022490"/>
    </source>
</evidence>
<dbReference type="EMBL" id="CAJNRF010003306">
    <property type="protein sequence ID" value="CAF2049454.1"/>
    <property type="molecule type" value="Genomic_DNA"/>
</dbReference>
<evidence type="ECO:0000313" key="12">
    <source>
        <dbReference type="EMBL" id="CAF1594570.1"/>
    </source>
</evidence>
<dbReference type="Proteomes" id="UP000681967">
    <property type="component" value="Unassembled WGS sequence"/>
</dbReference>
<dbReference type="Proteomes" id="UP000663866">
    <property type="component" value="Unassembled WGS sequence"/>
</dbReference>
<evidence type="ECO:0000313" key="13">
    <source>
        <dbReference type="EMBL" id="CAF2049454.1"/>
    </source>
</evidence>
<dbReference type="GO" id="GO:0001534">
    <property type="term" value="C:radial spoke"/>
    <property type="evidence" value="ECO:0007669"/>
    <property type="project" value="InterPro"/>
</dbReference>
<keyword evidence="20" id="KW-1185">Reference proteome</keyword>
<evidence type="ECO:0000256" key="7">
    <source>
        <dbReference type="ARBA" id="ARBA00023273"/>
    </source>
</evidence>
<dbReference type="Proteomes" id="UP000663856">
    <property type="component" value="Unassembled WGS sequence"/>
</dbReference>
<evidence type="ECO:0000313" key="20">
    <source>
        <dbReference type="Proteomes" id="UP000663866"/>
    </source>
</evidence>
<dbReference type="EMBL" id="CAJOBH010224260">
    <property type="protein sequence ID" value="CAF5042698.1"/>
    <property type="molecule type" value="Genomic_DNA"/>
</dbReference>
<accession>A0A816WQI2</accession>
<dbReference type="GO" id="GO:0035082">
    <property type="term" value="P:axoneme assembly"/>
    <property type="evidence" value="ECO:0007669"/>
    <property type="project" value="InterPro"/>
</dbReference>
<dbReference type="Proteomes" id="UP000663842">
    <property type="component" value="Unassembled WGS sequence"/>
</dbReference>
<keyword evidence="2" id="KW-0963">Cytoplasm</keyword>
<evidence type="ECO:0000313" key="17">
    <source>
        <dbReference type="EMBL" id="CAF4354704.1"/>
    </source>
</evidence>
<dbReference type="EMBL" id="CAJOBF010010670">
    <property type="protein sequence ID" value="CAF4294829.1"/>
    <property type="molecule type" value="Genomic_DNA"/>
</dbReference>
<dbReference type="Proteomes" id="UP000663824">
    <property type="component" value="Unassembled WGS sequence"/>
</dbReference>
<dbReference type="EMBL" id="CAJOBJ010057707">
    <property type="protein sequence ID" value="CAF4404338.1"/>
    <property type="molecule type" value="Genomic_DNA"/>
</dbReference>
<dbReference type="EMBL" id="CAJNRG010012076">
    <property type="protein sequence ID" value="CAF2137229.1"/>
    <property type="molecule type" value="Genomic_DNA"/>
</dbReference>
<dbReference type="EMBL" id="CAJNRE010011454">
    <property type="protein sequence ID" value="CAF2101505.1"/>
    <property type="molecule type" value="Genomic_DNA"/>
</dbReference>
<evidence type="ECO:0000313" key="11">
    <source>
        <dbReference type="EMBL" id="CAF1338499.1"/>
    </source>
</evidence>
<evidence type="ECO:0000313" key="21">
    <source>
        <dbReference type="Proteomes" id="UP000663887"/>
    </source>
</evidence>
<gene>
    <name evidence="19" type="ORF">BYL167_LOCUS57109</name>
    <name evidence="12" type="ORF">CJN711_LOCUS34427</name>
    <name evidence="18" type="ORF">GIL414_LOCUS30310</name>
    <name evidence="11" type="ORF">KQP761_LOCUS6615</name>
    <name evidence="14" type="ORF">MBJ925_LOCUS22350</name>
    <name evidence="17" type="ORF">OVN521_LOCUS33011</name>
    <name evidence="16" type="ORF">UXM345_LOCUS33081</name>
    <name evidence="13" type="ORF">WKI299_LOCUS9878</name>
    <name evidence="15" type="ORF">XDN619_LOCUS26052</name>
</gene>
<dbReference type="GO" id="GO:0044458">
    <property type="term" value="P:motile cilium assembly"/>
    <property type="evidence" value="ECO:0007669"/>
    <property type="project" value="TreeGrafter"/>
</dbReference>
<evidence type="ECO:0000313" key="18">
    <source>
        <dbReference type="EMBL" id="CAF4404338.1"/>
    </source>
</evidence>
<proteinExistence type="inferred from homology"/>
<dbReference type="InterPro" id="IPR006802">
    <property type="entry name" value="Radial_spoke"/>
</dbReference>
<evidence type="ECO:0000256" key="9">
    <source>
        <dbReference type="ARBA" id="ARBA00038319"/>
    </source>
</evidence>
<dbReference type="Proteomes" id="UP000663887">
    <property type="component" value="Unassembled WGS sequence"/>
</dbReference>
<dbReference type="AlphaFoldDB" id="A0A816WQI2"/>
<evidence type="ECO:0000313" key="16">
    <source>
        <dbReference type="EMBL" id="CAF4294829.1"/>
    </source>
</evidence>
<dbReference type="PANTHER" id="PTHR22069:SF0">
    <property type="entry name" value="RADIAL SPOKE HEAD PROTEIN 9 HOMOLOG"/>
    <property type="match status" value="1"/>
</dbReference>
<reference evidence="15" key="1">
    <citation type="submission" date="2021-02" db="EMBL/GenBank/DDBJ databases">
        <authorList>
            <person name="Nowell W R."/>
        </authorList>
    </citation>
    <scope>NUCLEOTIDE SEQUENCE</scope>
</reference>
<protein>
    <recommendedName>
        <fullName evidence="10">Radial spoke head protein 9 homolog</fullName>
    </recommendedName>
</protein>
<keyword evidence="3" id="KW-0970">Cilium biogenesis/degradation</keyword>
<dbReference type="InterPro" id="IPR055316">
    <property type="entry name" value="RSP9"/>
</dbReference>
<evidence type="ECO:0000313" key="15">
    <source>
        <dbReference type="EMBL" id="CAF2137229.1"/>
    </source>
</evidence>
<comment type="similarity">
    <text evidence="9">Belongs to the flagellar radial spoke RSP9 family.</text>
</comment>
<evidence type="ECO:0000256" key="10">
    <source>
        <dbReference type="ARBA" id="ARBA00041080"/>
    </source>
</evidence>
<evidence type="ECO:0000256" key="8">
    <source>
        <dbReference type="ARBA" id="ARBA00037822"/>
    </source>
</evidence>
<comment type="caution">
    <text evidence="15">The sequence shown here is derived from an EMBL/GenBank/DDBJ whole genome shotgun (WGS) entry which is preliminary data.</text>
</comment>
<name>A0A816WQI2_9BILA</name>
<keyword evidence="5" id="KW-0969">Cilium</keyword>
<sequence>MGIEAKDFSLDLDLLAYSGIVFSPEQRAALQTSLVILKEQYKFKTIHLWGKILGITEDYYIIQGRQKDELKDRQFLYSLDCINWNMLTPPGDEAKELTPQCQGRFTGDPSHDFDVTKYTVSNEDTEEENIEEYKSQLREEERLAATLWKIEQDAIIIPRGSYVLQPNGNVERNRTFEGLTVTESGKLSNYFHFREPITLQQKSLIHRATLDKSLHFLDTIDEDVPKGWSVQYERGSGLVQIRSLKWPGMAFFHIPETNRYGSLYCGVGEENKDLPFML</sequence>
<dbReference type="Pfam" id="PF04712">
    <property type="entry name" value="Radial_spoke"/>
    <property type="match status" value="1"/>
</dbReference>
<dbReference type="Proteomes" id="UP000663834">
    <property type="component" value="Unassembled WGS sequence"/>
</dbReference>
<comment type="subcellular location">
    <subcellularLocation>
        <location evidence="8">Cell projection</location>
        <location evidence="8">Kinocilium</location>
    </subcellularLocation>
    <subcellularLocation>
        <location evidence="1">Cytoplasm</location>
        <location evidence="1">Cytoskeleton</location>
        <location evidence="1">Flagellum axoneme</location>
    </subcellularLocation>
</comment>
<keyword evidence="4" id="KW-0282">Flagellum</keyword>
<dbReference type="GO" id="GO:0060091">
    <property type="term" value="C:kinocilium"/>
    <property type="evidence" value="ECO:0007669"/>
    <property type="project" value="UniProtKB-SubCell"/>
</dbReference>